<protein>
    <submittedName>
        <fullName evidence="3">Cysteine hydrolase</fullName>
    </submittedName>
</protein>
<dbReference type="GO" id="GO:0016787">
    <property type="term" value="F:hydrolase activity"/>
    <property type="evidence" value="ECO:0007669"/>
    <property type="project" value="UniProtKB-KW"/>
</dbReference>
<evidence type="ECO:0000313" key="4">
    <source>
        <dbReference type="Proteomes" id="UP000290545"/>
    </source>
</evidence>
<evidence type="ECO:0000313" key="3">
    <source>
        <dbReference type="EMBL" id="RXK86893.1"/>
    </source>
</evidence>
<organism evidence="3 4">
    <name type="scientific">Filimonas effusa</name>
    <dbReference type="NCBI Taxonomy" id="2508721"/>
    <lineage>
        <taxon>Bacteria</taxon>
        <taxon>Pseudomonadati</taxon>
        <taxon>Bacteroidota</taxon>
        <taxon>Chitinophagia</taxon>
        <taxon>Chitinophagales</taxon>
        <taxon>Chitinophagaceae</taxon>
        <taxon>Filimonas</taxon>
    </lineage>
</organism>
<dbReference type="PANTHER" id="PTHR43540:SF1">
    <property type="entry name" value="ISOCHORISMATASE HYDROLASE"/>
    <property type="match status" value="1"/>
</dbReference>
<dbReference type="CDD" id="cd01014">
    <property type="entry name" value="nicotinamidase_related"/>
    <property type="match status" value="1"/>
</dbReference>
<comment type="caution">
    <text evidence="3">The sequence shown here is derived from an EMBL/GenBank/DDBJ whole genome shotgun (WGS) entry which is preliminary data.</text>
</comment>
<dbReference type="EMBL" id="SDHZ01000001">
    <property type="protein sequence ID" value="RXK86893.1"/>
    <property type="molecule type" value="Genomic_DNA"/>
</dbReference>
<dbReference type="RefSeq" id="WP_129002642.1">
    <property type="nucleotide sequence ID" value="NZ_SDHZ01000001.1"/>
</dbReference>
<dbReference type="AlphaFoldDB" id="A0A4Q1DDY0"/>
<gene>
    <name evidence="3" type="ORF">ESB13_08915</name>
</gene>
<keyword evidence="1 3" id="KW-0378">Hydrolase</keyword>
<dbReference type="OrthoDB" id="9791276at2"/>
<dbReference type="InterPro" id="IPR000868">
    <property type="entry name" value="Isochorismatase-like_dom"/>
</dbReference>
<dbReference type="InterPro" id="IPR050272">
    <property type="entry name" value="Isochorismatase-like_hydrls"/>
</dbReference>
<accession>A0A4Q1DDY0</accession>
<dbReference type="Proteomes" id="UP000290545">
    <property type="component" value="Unassembled WGS sequence"/>
</dbReference>
<feature type="domain" description="Isochorismatase-like" evidence="2">
    <location>
        <begin position="3"/>
        <end position="154"/>
    </location>
</feature>
<sequence>MNTALLVIDIQNDYFANGAAPLINPDKAAANAARILEYSRKQQQLCIHIQHIANRPGATFFVPGTAGAEIHQAVMPLAGEKLFTKHYPNSFRETGLLQYLHSQQITDLVICGMMTHMCIDATTRAAKDYGFNCTVIGDACATKDLDINETAVKAGDVQTAFLAALNYFYASVINTNDYLK</sequence>
<evidence type="ECO:0000259" key="2">
    <source>
        <dbReference type="Pfam" id="PF00857"/>
    </source>
</evidence>
<name>A0A4Q1DDY0_9BACT</name>
<dbReference type="Pfam" id="PF00857">
    <property type="entry name" value="Isochorismatase"/>
    <property type="match status" value="1"/>
</dbReference>
<dbReference type="Gene3D" id="3.40.50.850">
    <property type="entry name" value="Isochorismatase-like"/>
    <property type="match status" value="1"/>
</dbReference>
<reference evidence="3 4" key="1">
    <citation type="submission" date="2019-01" db="EMBL/GenBank/DDBJ databases">
        <title>Filimonas sp. strain TTM-71.</title>
        <authorList>
            <person name="Chen W.-M."/>
        </authorList>
    </citation>
    <scope>NUCLEOTIDE SEQUENCE [LARGE SCALE GENOMIC DNA]</scope>
    <source>
        <strain evidence="3 4">TTM-71</strain>
    </source>
</reference>
<dbReference type="InterPro" id="IPR036380">
    <property type="entry name" value="Isochorismatase-like_sf"/>
</dbReference>
<dbReference type="SUPFAM" id="SSF52499">
    <property type="entry name" value="Isochorismatase-like hydrolases"/>
    <property type="match status" value="1"/>
</dbReference>
<dbReference type="PANTHER" id="PTHR43540">
    <property type="entry name" value="PEROXYUREIDOACRYLATE/UREIDOACRYLATE AMIDOHYDROLASE-RELATED"/>
    <property type="match status" value="1"/>
</dbReference>
<proteinExistence type="predicted"/>
<evidence type="ECO:0000256" key="1">
    <source>
        <dbReference type="ARBA" id="ARBA00022801"/>
    </source>
</evidence>
<keyword evidence="4" id="KW-1185">Reference proteome</keyword>